<dbReference type="VEuPathDB" id="AmoebaDB:FDP41_013080"/>
<dbReference type="Proteomes" id="UP000444721">
    <property type="component" value="Unassembled WGS sequence"/>
</dbReference>
<proteinExistence type="predicted"/>
<reference evidence="1 2" key="1">
    <citation type="journal article" date="2019" name="Sci. Rep.">
        <title>Nanopore sequencing improves the draft genome of the human pathogenic amoeba Naegleria fowleri.</title>
        <authorList>
            <person name="Liechti N."/>
            <person name="Schurch N."/>
            <person name="Bruggmann R."/>
            <person name="Wittwer M."/>
        </authorList>
    </citation>
    <scope>NUCLEOTIDE SEQUENCE [LARGE SCALE GENOMIC DNA]</scope>
    <source>
        <strain evidence="1 2">ATCC 30894</strain>
    </source>
</reference>
<name>A0A6A5BTS2_NAEFO</name>
<dbReference type="EMBL" id="VFQX01000017">
    <property type="protein sequence ID" value="KAF0980597.1"/>
    <property type="molecule type" value="Genomic_DNA"/>
</dbReference>
<keyword evidence="2" id="KW-1185">Reference proteome</keyword>
<gene>
    <name evidence="1" type="ORF">FDP41_013080</name>
</gene>
<organism evidence="1 2">
    <name type="scientific">Naegleria fowleri</name>
    <name type="common">Brain eating amoeba</name>
    <dbReference type="NCBI Taxonomy" id="5763"/>
    <lineage>
        <taxon>Eukaryota</taxon>
        <taxon>Discoba</taxon>
        <taxon>Heterolobosea</taxon>
        <taxon>Tetramitia</taxon>
        <taxon>Eutetramitia</taxon>
        <taxon>Vahlkampfiidae</taxon>
        <taxon>Naegleria</taxon>
    </lineage>
</organism>
<accession>A0A6A5BTS2</accession>
<dbReference type="AlphaFoldDB" id="A0A6A5BTS2"/>
<evidence type="ECO:0000313" key="2">
    <source>
        <dbReference type="Proteomes" id="UP000444721"/>
    </source>
</evidence>
<evidence type="ECO:0000313" key="1">
    <source>
        <dbReference type="EMBL" id="KAF0980597.1"/>
    </source>
</evidence>
<protein>
    <submittedName>
        <fullName evidence="1">Uncharacterized protein</fullName>
    </submittedName>
</protein>
<dbReference type="RefSeq" id="XP_044565310.1">
    <property type="nucleotide sequence ID" value="XM_044703671.1"/>
</dbReference>
<dbReference type="GeneID" id="68120295"/>
<sequence>MQALSITCDPLDTSGLLHHMLQNVSKETVRACSKENLEFLARIFKLQFSSDDDDEDVEALVDSFFERGYCRDASSTLEDGSTSTTSTLTYTQELEKVIEAQQDILETEDIIASVSGCDLPCKRSR</sequence>
<comment type="caution">
    <text evidence="1">The sequence shown here is derived from an EMBL/GenBank/DDBJ whole genome shotgun (WGS) entry which is preliminary data.</text>
</comment>